<keyword evidence="4" id="KW-1185">Reference proteome</keyword>
<name>A0A7S9QCG4_9RHOB</name>
<proteinExistence type="predicted"/>
<feature type="compositionally biased region" description="Low complexity" evidence="1">
    <location>
        <begin position="294"/>
        <end position="307"/>
    </location>
</feature>
<feature type="region of interest" description="Disordered" evidence="1">
    <location>
        <begin position="174"/>
        <end position="307"/>
    </location>
</feature>
<gene>
    <name evidence="3" type="ORF">I0K15_14890</name>
</gene>
<dbReference type="RefSeq" id="WP_196102287.1">
    <property type="nucleotide sequence ID" value="NZ_CP064942.1"/>
</dbReference>
<evidence type="ECO:0000259" key="2">
    <source>
        <dbReference type="Pfam" id="PF02120"/>
    </source>
</evidence>
<dbReference type="CDD" id="cd17470">
    <property type="entry name" value="T3SS_Flik_C"/>
    <property type="match status" value="1"/>
</dbReference>
<dbReference type="EMBL" id="CP064942">
    <property type="protein sequence ID" value="QPH53076.1"/>
    <property type="molecule type" value="Genomic_DNA"/>
</dbReference>
<dbReference type="Proteomes" id="UP000594800">
    <property type="component" value="Chromosome"/>
</dbReference>
<keyword evidence="3" id="KW-0282">Flagellum</keyword>
<feature type="compositionally biased region" description="Polar residues" evidence="1">
    <location>
        <begin position="208"/>
        <end position="220"/>
    </location>
</feature>
<evidence type="ECO:0000256" key="1">
    <source>
        <dbReference type="SAM" id="MobiDB-lite"/>
    </source>
</evidence>
<evidence type="ECO:0000313" key="4">
    <source>
        <dbReference type="Proteomes" id="UP000594800"/>
    </source>
</evidence>
<feature type="region of interest" description="Disordered" evidence="1">
    <location>
        <begin position="12"/>
        <end position="61"/>
    </location>
</feature>
<keyword evidence="3" id="KW-0966">Cell projection</keyword>
<keyword evidence="3" id="KW-0969">Cilium</keyword>
<sequence>MHVLLQILGMAPTNPSAAPAGLPTESDDPGGFTDLFAEPSGEATSGDVEEHLLPDTRSGMRMPEMTAFPNTLELPSSKNSADAEAEVATAPLVGTTAPAPNQTDLGMTDIEVSAQTPIISDAGEIEPEHTHRPQGLKGDTEPAPVLDPKQITATSADANEGQILLPQTAAVNAAADEAAPKPDRLGTAAVPPENAPPTAPMPKIVQAPHQQSKAATSPDVSQRAEAAAEAEPTEGDPPPIKRTDSAPAEARELQPRTAASPIASAIAPNVADTPDTPAPPIPSDPVVETNTWRTDPTSRATAAPAAPIAHTQLAAEIVRLAADGQVRTAELRLDPPELGRLTVTLSFTEDGLSALIAAERNETMDLLRRNAEHLARELSAAGFEGADLQFSDQSAGSDQTTPDREETGTFASVTTDAEPTPLQRQPASGLDLRV</sequence>
<feature type="domain" description="Flagellar hook-length control protein-like C-terminal" evidence="2">
    <location>
        <begin position="320"/>
        <end position="397"/>
    </location>
</feature>
<dbReference type="Pfam" id="PF02120">
    <property type="entry name" value="Flg_hook"/>
    <property type="match status" value="1"/>
</dbReference>
<dbReference type="KEGG" id="poz:I0K15_14890"/>
<feature type="compositionally biased region" description="Basic and acidic residues" evidence="1">
    <location>
        <begin position="239"/>
        <end position="254"/>
    </location>
</feature>
<organism evidence="3 4">
    <name type="scientific">Pontivivens ytuae</name>
    <dbReference type="NCBI Taxonomy" id="2789856"/>
    <lineage>
        <taxon>Bacteria</taxon>
        <taxon>Pseudomonadati</taxon>
        <taxon>Pseudomonadota</taxon>
        <taxon>Alphaproteobacteria</taxon>
        <taxon>Rhodobacterales</taxon>
        <taxon>Paracoccaceae</taxon>
        <taxon>Pontivivens</taxon>
    </lineage>
</organism>
<dbReference type="AlphaFoldDB" id="A0A7S9QCG4"/>
<accession>A0A7S9QCG4</accession>
<feature type="compositionally biased region" description="Polar residues" evidence="1">
    <location>
        <begin position="409"/>
        <end position="426"/>
    </location>
</feature>
<dbReference type="InterPro" id="IPR038610">
    <property type="entry name" value="FliK-like_C_sf"/>
</dbReference>
<dbReference type="InterPro" id="IPR021136">
    <property type="entry name" value="Flagellar_hook_control-like_C"/>
</dbReference>
<feature type="region of interest" description="Disordered" evidence="1">
    <location>
        <begin position="386"/>
        <end position="434"/>
    </location>
</feature>
<feature type="compositionally biased region" description="Low complexity" evidence="1">
    <location>
        <begin position="258"/>
        <end position="275"/>
    </location>
</feature>
<protein>
    <submittedName>
        <fullName evidence="3">Flagellar hook-length control protein FliK</fullName>
    </submittedName>
</protein>
<feature type="compositionally biased region" description="Polar residues" evidence="1">
    <location>
        <begin position="390"/>
        <end position="400"/>
    </location>
</feature>
<evidence type="ECO:0000313" key="3">
    <source>
        <dbReference type="EMBL" id="QPH53076.1"/>
    </source>
</evidence>
<reference evidence="3 4" key="1">
    <citation type="submission" date="2020-11" db="EMBL/GenBank/DDBJ databases">
        <title>Description of Pontivivens ytuae sp. nov. isolated from deep sea sediment of Mariana Trench.</title>
        <authorList>
            <person name="Wang Z."/>
            <person name="Sun Q.-L."/>
            <person name="Xu X.-D."/>
            <person name="Tang Y.-Z."/>
            <person name="Zhang J."/>
        </authorList>
    </citation>
    <scope>NUCLEOTIDE SEQUENCE [LARGE SCALE GENOMIC DNA]</scope>
    <source>
        <strain evidence="3 4">MT2928</strain>
    </source>
</reference>
<dbReference type="Gene3D" id="3.30.750.140">
    <property type="match status" value="1"/>
</dbReference>